<comment type="cofactor">
    <cofactor evidence="6">
        <name>[2Fe-2S] cluster</name>
        <dbReference type="ChEBI" id="CHEBI:190135"/>
    </cofactor>
</comment>
<dbReference type="Gene3D" id="3.10.20.30">
    <property type="match status" value="1"/>
</dbReference>
<evidence type="ECO:0000256" key="6">
    <source>
        <dbReference type="ARBA" id="ARBA00034078"/>
    </source>
</evidence>
<keyword evidence="3" id="KW-0479">Metal-binding</keyword>
<gene>
    <name evidence="7" type="ORF">HY3_15945</name>
</gene>
<evidence type="ECO:0000313" key="7">
    <source>
        <dbReference type="EMBL" id="RAN31947.1"/>
    </source>
</evidence>
<evidence type="ECO:0000256" key="3">
    <source>
        <dbReference type="ARBA" id="ARBA00022723"/>
    </source>
</evidence>
<dbReference type="SUPFAM" id="SSF54292">
    <property type="entry name" value="2Fe-2S ferredoxin-like"/>
    <property type="match status" value="1"/>
</dbReference>
<dbReference type="STRING" id="1280941.HY2_15235"/>
<dbReference type="Proteomes" id="UP000249123">
    <property type="component" value="Unassembled WGS sequence"/>
</dbReference>
<evidence type="ECO:0000256" key="5">
    <source>
        <dbReference type="ARBA" id="ARBA00023014"/>
    </source>
</evidence>
<dbReference type="PANTHER" id="PTHR23426">
    <property type="entry name" value="FERREDOXIN/ADRENODOXIN"/>
    <property type="match status" value="1"/>
</dbReference>
<comment type="similarity">
    <text evidence="1">Belongs to the adrenodoxin/putidaredoxin family.</text>
</comment>
<dbReference type="InterPro" id="IPR001055">
    <property type="entry name" value="Adrenodoxin-like"/>
</dbReference>
<proteinExistence type="inferred from homology"/>
<dbReference type="GO" id="GO:0140647">
    <property type="term" value="P:P450-containing electron transport chain"/>
    <property type="evidence" value="ECO:0007669"/>
    <property type="project" value="InterPro"/>
</dbReference>
<dbReference type="PANTHER" id="PTHR23426:SF65">
    <property type="entry name" value="FERREDOXIN-2, MITOCHONDRIAL"/>
    <property type="match status" value="1"/>
</dbReference>
<dbReference type="GO" id="GO:0046872">
    <property type="term" value="F:metal ion binding"/>
    <property type="evidence" value="ECO:0007669"/>
    <property type="project" value="UniProtKB-KW"/>
</dbReference>
<name>A0A062TWY0_9PROT</name>
<dbReference type="GO" id="GO:0009055">
    <property type="term" value="F:electron transfer activity"/>
    <property type="evidence" value="ECO:0007669"/>
    <property type="project" value="TreeGrafter"/>
</dbReference>
<reference evidence="7 8" key="1">
    <citation type="submission" date="2013-04" db="EMBL/GenBank/DDBJ databases">
        <title>Hyphomonas sp. T24B3 Genome Sequencing.</title>
        <authorList>
            <person name="Lai Q."/>
            <person name="Shao Z."/>
        </authorList>
    </citation>
    <scope>NUCLEOTIDE SEQUENCE [LARGE SCALE GENOMIC DNA]</scope>
    <source>
        <strain evidence="7 8">T24B3</strain>
    </source>
</reference>
<evidence type="ECO:0000256" key="1">
    <source>
        <dbReference type="ARBA" id="ARBA00010914"/>
    </source>
</evidence>
<dbReference type="InterPro" id="IPR018298">
    <property type="entry name" value="Adrenodoxin_Fe-S_BS"/>
</dbReference>
<keyword evidence="2" id="KW-0001">2Fe-2S</keyword>
<sequence length="109" mass="11642">MMVKVTFVSSDGTRREVEIAEGETAREAALFNGVPGIDGDCGGACACATCHVHVDPTWIDKVGRLKEGEAEAELLQFAEGASEYSRLACQIPMEAAMEGLVLHVPAQQY</sequence>
<dbReference type="eggNOG" id="COG0633">
    <property type="taxonomic scope" value="Bacteria"/>
</dbReference>
<dbReference type="EMBL" id="AWFB01000040">
    <property type="protein sequence ID" value="RAN31947.1"/>
    <property type="molecule type" value="Genomic_DNA"/>
</dbReference>
<comment type="caution">
    <text evidence="7">The sequence shown here is derived from an EMBL/GenBank/DDBJ whole genome shotgun (WGS) entry which is preliminary data.</text>
</comment>
<dbReference type="PROSITE" id="PS00814">
    <property type="entry name" value="ADX"/>
    <property type="match status" value="1"/>
</dbReference>
<dbReference type="CDD" id="cd00207">
    <property type="entry name" value="fer2"/>
    <property type="match status" value="1"/>
</dbReference>
<protein>
    <submittedName>
        <fullName evidence="7">2Fe-2S ferredoxin</fullName>
    </submittedName>
</protein>
<evidence type="ECO:0000313" key="8">
    <source>
        <dbReference type="Proteomes" id="UP000249123"/>
    </source>
</evidence>
<dbReference type="InterPro" id="IPR001041">
    <property type="entry name" value="2Fe-2S_ferredoxin-type"/>
</dbReference>
<evidence type="ECO:0000256" key="2">
    <source>
        <dbReference type="ARBA" id="ARBA00022714"/>
    </source>
</evidence>
<accession>A0A062TWY0</accession>
<dbReference type="AlphaFoldDB" id="A0A062TWY0"/>
<keyword evidence="4" id="KW-0408">Iron</keyword>
<evidence type="ECO:0000256" key="4">
    <source>
        <dbReference type="ARBA" id="ARBA00023004"/>
    </source>
</evidence>
<keyword evidence="8" id="KW-1185">Reference proteome</keyword>
<dbReference type="GO" id="GO:0051537">
    <property type="term" value="F:2 iron, 2 sulfur cluster binding"/>
    <property type="evidence" value="ECO:0007669"/>
    <property type="project" value="UniProtKB-KW"/>
</dbReference>
<organism evidence="7 8">
    <name type="scientific">Hyphomonas pacifica</name>
    <dbReference type="NCBI Taxonomy" id="1280941"/>
    <lineage>
        <taxon>Bacteria</taxon>
        <taxon>Pseudomonadati</taxon>
        <taxon>Pseudomonadota</taxon>
        <taxon>Alphaproteobacteria</taxon>
        <taxon>Hyphomonadales</taxon>
        <taxon>Hyphomonadaceae</taxon>
        <taxon>Hyphomonas</taxon>
    </lineage>
</organism>
<dbReference type="PROSITE" id="PS51085">
    <property type="entry name" value="2FE2S_FER_2"/>
    <property type="match status" value="1"/>
</dbReference>
<keyword evidence="5" id="KW-0411">Iron-sulfur</keyword>
<dbReference type="InterPro" id="IPR012675">
    <property type="entry name" value="Beta-grasp_dom_sf"/>
</dbReference>
<dbReference type="InterPro" id="IPR036010">
    <property type="entry name" value="2Fe-2S_ferredoxin-like_sf"/>
</dbReference>
<dbReference type="Pfam" id="PF00111">
    <property type="entry name" value="Fer2"/>
    <property type="match status" value="1"/>
</dbReference>